<protein>
    <recommendedName>
        <fullName evidence="3">Lipoprotein</fullName>
    </recommendedName>
</protein>
<reference evidence="1 2" key="1">
    <citation type="submission" date="2019-02" db="EMBL/GenBank/DDBJ databases">
        <title>WGS of Pseudoxanthomonas species novum from clinical isolates.</title>
        <authorList>
            <person name="Bernier A.-M."/>
            <person name="Bernard K."/>
            <person name="Vachon A."/>
        </authorList>
    </citation>
    <scope>NUCLEOTIDE SEQUENCE [LARGE SCALE GENOMIC DNA]</scope>
    <source>
        <strain evidence="1 2">NML130969</strain>
    </source>
</reference>
<dbReference type="RefSeq" id="WP_130534501.1">
    <property type="nucleotide sequence ID" value="NZ_SHMG01000005.1"/>
</dbReference>
<evidence type="ECO:0000313" key="2">
    <source>
        <dbReference type="Proteomes" id="UP000294164"/>
    </source>
</evidence>
<proteinExistence type="predicted"/>
<dbReference type="PROSITE" id="PS51257">
    <property type="entry name" value="PROKAR_LIPOPROTEIN"/>
    <property type="match status" value="1"/>
</dbReference>
<organism evidence="1 2">
    <name type="scientific">Pseudoxanthomonas winnipegensis</name>
    <dbReference type="NCBI Taxonomy" id="2480810"/>
    <lineage>
        <taxon>Bacteria</taxon>
        <taxon>Pseudomonadati</taxon>
        <taxon>Pseudomonadota</taxon>
        <taxon>Gammaproteobacteria</taxon>
        <taxon>Lysobacterales</taxon>
        <taxon>Lysobacteraceae</taxon>
        <taxon>Pseudoxanthomonas</taxon>
    </lineage>
</organism>
<evidence type="ECO:0000313" key="1">
    <source>
        <dbReference type="EMBL" id="TAA42480.1"/>
    </source>
</evidence>
<dbReference type="OrthoDB" id="6052183at2"/>
<comment type="caution">
    <text evidence="1">The sequence shown here is derived from an EMBL/GenBank/DDBJ whole genome shotgun (WGS) entry which is preliminary data.</text>
</comment>
<dbReference type="Pfam" id="PF23793">
    <property type="entry name" value="LysC"/>
    <property type="match status" value="1"/>
</dbReference>
<gene>
    <name evidence="1" type="ORF">EA655_10645</name>
</gene>
<dbReference type="AlphaFoldDB" id="A0A4V6ML04"/>
<evidence type="ECO:0008006" key="3">
    <source>
        <dbReference type="Google" id="ProtNLM"/>
    </source>
</evidence>
<name>A0A4V6ML04_9GAMM</name>
<dbReference type="EMBL" id="SHMG01000005">
    <property type="protein sequence ID" value="TAA42480.1"/>
    <property type="molecule type" value="Genomic_DNA"/>
</dbReference>
<dbReference type="Proteomes" id="UP000294164">
    <property type="component" value="Unassembled WGS sequence"/>
</dbReference>
<dbReference type="InterPro" id="IPR058979">
    <property type="entry name" value="LysC-like"/>
</dbReference>
<sequence length="95" mass="10137">MNRLLLIVVLLPLAGWGGCSRVVKPTIPDTVYVKVEVPAQLPASLTAPCPPVRATTRTVEAVVSAYNTNLPRQADCDSRMGEIRKLTAPALEASP</sequence>
<accession>A0A4V6ML04</accession>